<comment type="domain">
    <text evidence="7">The Q motif is unique to and characteristic of the DEAD box family of RNA helicases and controls ATP binding and hydrolysis.</text>
</comment>
<protein>
    <recommendedName>
        <fullName evidence="7">ATP-dependent RNA helicase</fullName>
        <ecNumber evidence="7">3.6.4.13</ecNumber>
    </recommendedName>
</protein>
<feature type="domain" description="Helicase ATP-binding" evidence="9">
    <location>
        <begin position="33"/>
        <end position="215"/>
    </location>
</feature>
<dbReference type="InterPro" id="IPR011545">
    <property type="entry name" value="DEAD/DEAH_box_helicase_dom"/>
</dbReference>
<dbReference type="GO" id="GO:0003724">
    <property type="term" value="F:RNA helicase activity"/>
    <property type="evidence" value="ECO:0007669"/>
    <property type="project" value="UniProtKB-EC"/>
</dbReference>
<dbReference type="PROSITE" id="PS51194">
    <property type="entry name" value="HELICASE_CTER"/>
    <property type="match status" value="1"/>
</dbReference>
<reference evidence="11" key="1">
    <citation type="submission" date="2020-11" db="EMBL/GenBank/DDBJ databases">
        <authorList>
            <person name="Tran Van P."/>
        </authorList>
    </citation>
    <scope>NUCLEOTIDE SEQUENCE</scope>
</reference>
<dbReference type="Pfam" id="PF13959">
    <property type="entry name" value="CTE_SPB4"/>
    <property type="match status" value="1"/>
</dbReference>
<evidence type="ECO:0000256" key="1">
    <source>
        <dbReference type="ARBA" id="ARBA00022741"/>
    </source>
</evidence>
<dbReference type="CDD" id="cd17949">
    <property type="entry name" value="DEADc_DDX31"/>
    <property type="match status" value="1"/>
</dbReference>
<dbReference type="GO" id="GO:0003723">
    <property type="term" value="F:RNA binding"/>
    <property type="evidence" value="ECO:0007669"/>
    <property type="project" value="UniProtKB-UniRule"/>
</dbReference>
<proteinExistence type="inferred from homology"/>
<dbReference type="InterPro" id="IPR001650">
    <property type="entry name" value="Helicase_C-like"/>
</dbReference>
<comment type="function">
    <text evidence="7">RNA helicase.</text>
</comment>
<dbReference type="OrthoDB" id="422663at2759"/>
<evidence type="ECO:0000256" key="8">
    <source>
        <dbReference type="SAM" id="MobiDB-lite"/>
    </source>
</evidence>
<dbReference type="SMART" id="SM01178">
    <property type="entry name" value="DUF4217"/>
    <property type="match status" value="1"/>
</dbReference>
<feature type="domain" description="Helicase C-terminal" evidence="10">
    <location>
        <begin position="231"/>
        <end position="405"/>
    </location>
</feature>
<keyword evidence="4 6" id="KW-0067">ATP-binding</keyword>
<dbReference type="SUPFAM" id="SSF52540">
    <property type="entry name" value="P-loop containing nucleoside triphosphate hydrolases"/>
    <property type="match status" value="1"/>
</dbReference>
<sequence>HNYSELSLHPYLVKCLSDRLSISETTSVQQNSIPALMSGSDALIKSMTGSGKTLAFAVPVVQDLQSLAPPIGRSDGVHALVIVPTRELALQCYECFSVLCQSFKRLVTGYLCGGEKKKSEKARIRKGINILVTTPGRLLDHMQSTGNLRLNRVKWFVVDEADRLLEAGFEESVKKVMDHLYSVCTVRPQTVLLSATLTPGVERLAGMSLNEPQVIDISSDRCLSSYVLPENLTQHYVVVAPKLRLITLSALLMDKCSLSESKALVFMQSQDVVDFHHVIFTNVFNKVLSRSGQKCINFYQLHGNMDQSKRRQVFGEFRSVKSGVLLCTDVAARGLDVPAVDWIVQFSCAPKPEDYVHRVGRTARIGKSGNAVQFVLNTETKFLELLQKDLNINLSEMPLKTCLKVLMFLKFNRQVFTEEEYATELQTCYETALTNDSDLMALAKRAYLSYIRSYATYPKAITEELPFRSLHLGHLAKSFALQESPKVLGAYGFRLKQQSIDLQHKYNHYNQRVEHNFKRSGGADGVYPDSDDEGAGGGGGGQSARKRHRPMPTEMRTSEFGGQLFTKPVTKKRAKKR</sequence>
<evidence type="ECO:0000259" key="10">
    <source>
        <dbReference type="PROSITE" id="PS51194"/>
    </source>
</evidence>
<accession>A0A7R9QX25</accession>
<feature type="region of interest" description="Disordered" evidence="8">
    <location>
        <begin position="518"/>
        <end position="577"/>
    </location>
</feature>
<dbReference type="SMART" id="SM00490">
    <property type="entry name" value="HELICc"/>
    <property type="match status" value="1"/>
</dbReference>
<dbReference type="InterPro" id="IPR025313">
    <property type="entry name" value="SPB4-like_CTE"/>
</dbReference>
<dbReference type="AlphaFoldDB" id="A0A7R9QX25"/>
<evidence type="ECO:0000313" key="12">
    <source>
        <dbReference type="Proteomes" id="UP000728032"/>
    </source>
</evidence>
<keyword evidence="5 7" id="KW-0694">RNA-binding</keyword>
<organism evidence="11">
    <name type="scientific">Oppiella nova</name>
    <dbReference type="NCBI Taxonomy" id="334625"/>
    <lineage>
        <taxon>Eukaryota</taxon>
        <taxon>Metazoa</taxon>
        <taxon>Ecdysozoa</taxon>
        <taxon>Arthropoda</taxon>
        <taxon>Chelicerata</taxon>
        <taxon>Arachnida</taxon>
        <taxon>Acari</taxon>
        <taxon>Acariformes</taxon>
        <taxon>Sarcoptiformes</taxon>
        <taxon>Oribatida</taxon>
        <taxon>Brachypylina</taxon>
        <taxon>Oppioidea</taxon>
        <taxon>Oppiidae</taxon>
        <taxon>Oppiella</taxon>
    </lineage>
</organism>
<dbReference type="GO" id="GO:0005524">
    <property type="term" value="F:ATP binding"/>
    <property type="evidence" value="ECO:0007669"/>
    <property type="project" value="UniProtKB-UniRule"/>
</dbReference>
<keyword evidence="3 6" id="KW-0347">Helicase</keyword>
<keyword evidence="2 6" id="KW-0378">Hydrolase</keyword>
<dbReference type="Proteomes" id="UP000728032">
    <property type="component" value="Unassembled WGS sequence"/>
</dbReference>
<dbReference type="SMART" id="SM00487">
    <property type="entry name" value="DEXDc"/>
    <property type="match status" value="1"/>
</dbReference>
<evidence type="ECO:0000256" key="2">
    <source>
        <dbReference type="ARBA" id="ARBA00022801"/>
    </source>
</evidence>
<gene>
    <name evidence="11" type="ORF">ONB1V03_LOCUS17612</name>
</gene>
<dbReference type="EMBL" id="CAJPVJ010022232">
    <property type="protein sequence ID" value="CAG2178186.1"/>
    <property type="molecule type" value="Genomic_DNA"/>
</dbReference>
<dbReference type="InterPro" id="IPR014001">
    <property type="entry name" value="Helicase_ATP-bd"/>
</dbReference>
<evidence type="ECO:0000256" key="6">
    <source>
        <dbReference type="RuleBase" id="RU000492"/>
    </source>
</evidence>
<dbReference type="Pfam" id="PF00271">
    <property type="entry name" value="Helicase_C"/>
    <property type="match status" value="1"/>
</dbReference>
<dbReference type="Gene3D" id="3.40.50.300">
    <property type="entry name" value="P-loop containing nucleotide triphosphate hydrolases"/>
    <property type="match status" value="2"/>
</dbReference>
<dbReference type="PANTHER" id="PTHR24031">
    <property type="entry name" value="RNA HELICASE"/>
    <property type="match status" value="1"/>
</dbReference>
<comment type="similarity">
    <text evidence="6">Belongs to the DEAD box helicase family.</text>
</comment>
<evidence type="ECO:0000256" key="4">
    <source>
        <dbReference type="ARBA" id="ARBA00022840"/>
    </source>
</evidence>
<dbReference type="EMBL" id="OC937057">
    <property type="protein sequence ID" value="CAD7661050.1"/>
    <property type="molecule type" value="Genomic_DNA"/>
</dbReference>
<dbReference type="Pfam" id="PF00270">
    <property type="entry name" value="DEAD"/>
    <property type="match status" value="1"/>
</dbReference>
<dbReference type="EC" id="3.6.4.13" evidence="7"/>
<evidence type="ECO:0000256" key="3">
    <source>
        <dbReference type="ARBA" id="ARBA00022806"/>
    </source>
</evidence>
<comment type="catalytic activity">
    <reaction evidence="7">
        <text>ATP + H2O = ADP + phosphate + H(+)</text>
        <dbReference type="Rhea" id="RHEA:13065"/>
        <dbReference type="ChEBI" id="CHEBI:15377"/>
        <dbReference type="ChEBI" id="CHEBI:15378"/>
        <dbReference type="ChEBI" id="CHEBI:30616"/>
        <dbReference type="ChEBI" id="CHEBI:43474"/>
        <dbReference type="ChEBI" id="CHEBI:456216"/>
        <dbReference type="EC" id="3.6.4.13"/>
    </reaction>
</comment>
<evidence type="ECO:0000259" key="9">
    <source>
        <dbReference type="PROSITE" id="PS51192"/>
    </source>
</evidence>
<name>A0A7R9QX25_9ACAR</name>
<keyword evidence="1 6" id="KW-0547">Nucleotide-binding</keyword>
<dbReference type="PROSITE" id="PS00039">
    <property type="entry name" value="DEAD_ATP_HELICASE"/>
    <property type="match status" value="1"/>
</dbReference>
<dbReference type="CDD" id="cd18787">
    <property type="entry name" value="SF2_C_DEAD"/>
    <property type="match status" value="1"/>
</dbReference>
<keyword evidence="12" id="KW-1185">Reference proteome</keyword>
<evidence type="ECO:0000313" key="11">
    <source>
        <dbReference type="EMBL" id="CAD7661050.1"/>
    </source>
</evidence>
<evidence type="ECO:0000256" key="5">
    <source>
        <dbReference type="ARBA" id="ARBA00022884"/>
    </source>
</evidence>
<evidence type="ECO:0000256" key="7">
    <source>
        <dbReference type="RuleBase" id="RU365068"/>
    </source>
</evidence>
<dbReference type="InterPro" id="IPR027417">
    <property type="entry name" value="P-loop_NTPase"/>
</dbReference>
<dbReference type="GO" id="GO:0016787">
    <property type="term" value="F:hydrolase activity"/>
    <property type="evidence" value="ECO:0007669"/>
    <property type="project" value="UniProtKB-KW"/>
</dbReference>
<feature type="non-terminal residue" evidence="11">
    <location>
        <position position="1"/>
    </location>
</feature>
<dbReference type="PROSITE" id="PS51192">
    <property type="entry name" value="HELICASE_ATP_BIND_1"/>
    <property type="match status" value="1"/>
</dbReference>
<dbReference type="InterPro" id="IPR000629">
    <property type="entry name" value="RNA-helicase_DEAD-box_CS"/>
</dbReference>